<keyword evidence="2 7" id="KW-0285">Flavoprotein</keyword>
<comment type="similarity">
    <text evidence="5">Belongs to the FMN-dependent alpha-hydroxy acid dehydrogenase family.</text>
</comment>
<dbReference type="OrthoDB" id="9770452at2"/>
<feature type="binding site" evidence="7">
    <location>
        <position position="277"/>
    </location>
    <ligand>
        <name>glyoxylate</name>
        <dbReference type="ChEBI" id="CHEBI:36655"/>
    </ligand>
</feature>
<dbReference type="FunFam" id="3.20.20.70:FF:000029">
    <property type="entry name" value="L-lactate dehydrogenase"/>
    <property type="match status" value="1"/>
</dbReference>
<evidence type="ECO:0000259" key="8">
    <source>
        <dbReference type="PROSITE" id="PS51349"/>
    </source>
</evidence>
<protein>
    <submittedName>
        <fullName evidence="9">Alpha-hydroxy-acid oxidizing enzyme</fullName>
    </submittedName>
</protein>
<feature type="binding site" evidence="7">
    <location>
        <position position="148"/>
    </location>
    <ligand>
        <name>glyoxylate</name>
        <dbReference type="ChEBI" id="CHEBI:36655"/>
    </ligand>
</feature>
<dbReference type="GO" id="GO:0010181">
    <property type="term" value="F:FMN binding"/>
    <property type="evidence" value="ECO:0007669"/>
    <property type="project" value="InterPro"/>
</dbReference>
<dbReference type="InterPro" id="IPR012133">
    <property type="entry name" value="Alpha-hydoxy_acid_DH_FMN"/>
</dbReference>
<dbReference type="CDD" id="cd02809">
    <property type="entry name" value="alpha_hydroxyacid_oxid_FMN"/>
    <property type="match status" value="1"/>
</dbReference>
<evidence type="ECO:0000256" key="6">
    <source>
        <dbReference type="PIRSR" id="PIRSR000138-1"/>
    </source>
</evidence>
<dbReference type="PROSITE" id="PS51349">
    <property type="entry name" value="FMN_HYDROXY_ACID_DH_2"/>
    <property type="match status" value="1"/>
</dbReference>
<dbReference type="InterPro" id="IPR008259">
    <property type="entry name" value="FMN_hydac_DH_AS"/>
</dbReference>
<dbReference type="Pfam" id="PF01070">
    <property type="entry name" value="FMN_dh"/>
    <property type="match status" value="1"/>
</dbReference>
<dbReference type="InterPro" id="IPR037396">
    <property type="entry name" value="FMN_HAD"/>
</dbReference>
<keyword evidence="3 7" id="KW-0288">FMN</keyword>
<accession>A0A1D8TXT5</accession>
<sequence>MNQPINLFEYESLAPQYLSPMALDYYASGAWDEVTLRDNRAAFEQIKLRPRMLVDVSQRDLSTQILDQSLPIPILVAPMAFQCLANPEGELATARAAAEVGAVMVLSTMSTKPLEAVALAGKRSQQENGKKEEGEQTDIQNPSWFQLYVHRDRTLTRRLVERAEAAGFSALCLTVDAPVLGCRERDRRNQFTLPVGMELANLATMTGLEIPKTAGESGLLSYFAQQIDPALTWRDLEWLQSITTLPVLVKGILRGDDAVKALDHGAKGIIVSNHGGRQLDSAIASIDALPEVVAAVGNHLPVLIDGGIRRGTDVLKALALGASAVLVGRPVLWGLAVGGVAGVRHILQLLRDELDIAMALSGCTKVKDINRSLVKIKD</sequence>
<organism evidence="9 10">
    <name type="scientific">Moorena producens PAL-8-15-08-1</name>
    <dbReference type="NCBI Taxonomy" id="1458985"/>
    <lineage>
        <taxon>Bacteria</taxon>
        <taxon>Bacillati</taxon>
        <taxon>Cyanobacteriota</taxon>
        <taxon>Cyanophyceae</taxon>
        <taxon>Coleofasciculales</taxon>
        <taxon>Coleofasciculaceae</taxon>
        <taxon>Moorena</taxon>
    </lineage>
</organism>
<dbReference type="EMBL" id="CP017599">
    <property type="protein sequence ID" value="AOX02394.1"/>
    <property type="molecule type" value="Genomic_DNA"/>
</dbReference>
<evidence type="ECO:0000313" key="9">
    <source>
        <dbReference type="EMBL" id="AOX02394.1"/>
    </source>
</evidence>
<evidence type="ECO:0000313" key="10">
    <source>
        <dbReference type="Proteomes" id="UP000177870"/>
    </source>
</evidence>
<comment type="cofactor">
    <cofactor evidence="1">
        <name>FMN</name>
        <dbReference type="ChEBI" id="CHEBI:58210"/>
    </cofactor>
</comment>
<feature type="binding site" evidence="7">
    <location>
        <position position="174"/>
    </location>
    <ligand>
        <name>FMN</name>
        <dbReference type="ChEBI" id="CHEBI:58210"/>
    </ligand>
</feature>
<proteinExistence type="inferred from homology"/>
<dbReference type="GO" id="GO:0016614">
    <property type="term" value="F:oxidoreductase activity, acting on CH-OH group of donors"/>
    <property type="evidence" value="ECO:0007669"/>
    <property type="project" value="UniProtKB-ARBA"/>
</dbReference>
<feature type="binding site" evidence="7">
    <location>
        <position position="250"/>
    </location>
    <ligand>
        <name>FMN</name>
        <dbReference type="ChEBI" id="CHEBI:58210"/>
    </ligand>
</feature>
<dbReference type="PANTHER" id="PTHR10578:SF107">
    <property type="entry name" value="2-HYDROXYACID OXIDASE 1"/>
    <property type="match status" value="1"/>
</dbReference>
<dbReference type="AlphaFoldDB" id="A0A1D8TXT5"/>
<dbReference type="STRING" id="1458985.BJP34_25760"/>
<dbReference type="PROSITE" id="PS00557">
    <property type="entry name" value="FMN_HYDROXY_ACID_DH_1"/>
    <property type="match status" value="1"/>
</dbReference>
<dbReference type="InterPro" id="IPR000262">
    <property type="entry name" value="FMN-dep_DH"/>
</dbReference>
<feature type="binding site" evidence="7">
    <location>
        <position position="146"/>
    </location>
    <ligand>
        <name>FMN</name>
        <dbReference type="ChEBI" id="CHEBI:58210"/>
    </ligand>
</feature>
<dbReference type="PANTHER" id="PTHR10578">
    <property type="entry name" value="S -2-HYDROXY-ACID OXIDASE-RELATED"/>
    <property type="match status" value="1"/>
</dbReference>
<feature type="binding site" evidence="7">
    <location>
        <begin position="78"/>
        <end position="80"/>
    </location>
    <ligand>
        <name>FMN</name>
        <dbReference type="ChEBI" id="CHEBI:58210"/>
    </ligand>
</feature>
<feature type="binding site" evidence="7">
    <location>
        <position position="274"/>
    </location>
    <ligand>
        <name>glyoxylate</name>
        <dbReference type="ChEBI" id="CHEBI:36655"/>
    </ligand>
</feature>
<feature type="active site" description="Proton acceptor" evidence="6">
    <location>
        <position position="274"/>
    </location>
</feature>
<evidence type="ECO:0000256" key="2">
    <source>
        <dbReference type="ARBA" id="ARBA00022630"/>
    </source>
</evidence>
<keyword evidence="4" id="KW-0560">Oxidoreductase</keyword>
<dbReference type="Gene3D" id="3.20.20.70">
    <property type="entry name" value="Aldolase class I"/>
    <property type="match status" value="1"/>
</dbReference>
<feature type="binding site" evidence="7">
    <location>
        <begin position="305"/>
        <end position="309"/>
    </location>
    <ligand>
        <name>FMN</name>
        <dbReference type="ChEBI" id="CHEBI:58210"/>
    </ligand>
</feature>
<gene>
    <name evidence="9" type="ORF">BJP34_25760</name>
</gene>
<evidence type="ECO:0000256" key="7">
    <source>
        <dbReference type="PIRSR" id="PIRSR000138-2"/>
    </source>
</evidence>
<dbReference type="KEGG" id="mpro:BJP34_25760"/>
<feature type="binding site" evidence="7">
    <location>
        <position position="272"/>
    </location>
    <ligand>
        <name>FMN</name>
        <dbReference type="ChEBI" id="CHEBI:58210"/>
    </ligand>
</feature>
<feature type="binding site" evidence="7">
    <location>
        <begin position="328"/>
        <end position="329"/>
    </location>
    <ligand>
        <name>FMN</name>
        <dbReference type="ChEBI" id="CHEBI:58210"/>
    </ligand>
</feature>
<name>A0A1D8TXT5_9CYAN</name>
<dbReference type="SUPFAM" id="SSF51395">
    <property type="entry name" value="FMN-linked oxidoreductases"/>
    <property type="match status" value="1"/>
</dbReference>
<reference evidence="10" key="1">
    <citation type="submission" date="2016-10" db="EMBL/GenBank/DDBJ databases">
        <title>Comparative genomics uncovers the prolific and rare metabolic potential of the cyanobacterial genus Moorea.</title>
        <authorList>
            <person name="Leao T."/>
            <person name="Castelao G."/>
            <person name="Korobeynikov A."/>
            <person name="Monroe E.A."/>
            <person name="Podell S."/>
            <person name="Glukhov E."/>
            <person name="Allen E."/>
            <person name="Gerwick W.H."/>
            <person name="Gerwick L."/>
        </authorList>
    </citation>
    <scope>NUCLEOTIDE SEQUENCE [LARGE SCALE GENOMIC DNA]</scope>
    <source>
        <strain evidence="10">PAL-8-15-08-1</strain>
    </source>
</reference>
<dbReference type="RefSeq" id="WP_070394803.1">
    <property type="nucleotide sequence ID" value="NZ_CP017599.1"/>
</dbReference>
<evidence type="ECO:0000256" key="4">
    <source>
        <dbReference type="ARBA" id="ARBA00023002"/>
    </source>
</evidence>
<feature type="binding site" evidence="7">
    <location>
        <position position="25"/>
    </location>
    <ligand>
        <name>glyoxylate</name>
        <dbReference type="ChEBI" id="CHEBI:36655"/>
    </ligand>
</feature>
<feature type="binding site" evidence="7">
    <location>
        <position position="107"/>
    </location>
    <ligand>
        <name>FMN</name>
        <dbReference type="ChEBI" id="CHEBI:58210"/>
    </ligand>
</feature>
<dbReference type="Proteomes" id="UP000177870">
    <property type="component" value="Chromosome"/>
</dbReference>
<feature type="domain" description="FMN hydroxy acid dehydrogenase" evidence="8">
    <location>
        <begin position="1"/>
        <end position="378"/>
    </location>
</feature>
<dbReference type="InterPro" id="IPR013785">
    <property type="entry name" value="Aldolase_TIM"/>
</dbReference>
<evidence type="ECO:0000256" key="1">
    <source>
        <dbReference type="ARBA" id="ARBA00001917"/>
    </source>
</evidence>
<evidence type="ECO:0000256" key="3">
    <source>
        <dbReference type="ARBA" id="ARBA00022643"/>
    </source>
</evidence>
<feature type="binding site" evidence="7">
    <location>
        <position position="183"/>
    </location>
    <ligand>
        <name>glyoxylate</name>
        <dbReference type="ChEBI" id="CHEBI:36655"/>
    </ligand>
</feature>
<evidence type="ECO:0000256" key="5">
    <source>
        <dbReference type="ARBA" id="ARBA00024042"/>
    </source>
</evidence>
<dbReference type="PIRSF" id="PIRSF000138">
    <property type="entry name" value="Al-hdrx_acd_dh"/>
    <property type="match status" value="1"/>
</dbReference>